<gene>
    <name evidence="2" type="ORF">SORDD30_00616</name>
</gene>
<keyword evidence="1" id="KW-1133">Transmembrane helix</keyword>
<protein>
    <submittedName>
        <fullName evidence="2">Uncharacterized protein</fullName>
    </submittedName>
</protein>
<accession>A0A139QA09</accession>
<keyword evidence="1" id="KW-0812">Transmembrane</keyword>
<dbReference type="RefSeq" id="WP_061421016.1">
    <property type="nucleotide sequence ID" value="NZ_KQ970370.1"/>
</dbReference>
<evidence type="ECO:0000256" key="1">
    <source>
        <dbReference type="SAM" id="Phobius"/>
    </source>
</evidence>
<comment type="caution">
    <text evidence="2">The sequence shown here is derived from an EMBL/GenBank/DDBJ whole genome shotgun (WGS) entry which is preliminary data.</text>
</comment>
<proteinExistence type="predicted"/>
<keyword evidence="1" id="KW-0472">Membrane</keyword>
<evidence type="ECO:0000313" key="2">
    <source>
        <dbReference type="EMBL" id="KXT99396.1"/>
    </source>
</evidence>
<dbReference type="Proteomes" id="UP000070220">
    <property type="component" value="Unassembled WGS sequence"/>
</dbReference>
<dbReference type="AlphaFoldDB" id="A0A139QA09"/>
<name>A0A139QA09_STROR</name>
<sequence length="104" mass="12527">MREMKLLIYSTFAFMLYFILGTTFATILYPVPETKTVTVEKINEIIYDFTPEDHMVTSKFYNSDGYFLVVYNEKSKNFDIEKVEEGIWKNKEINKSDYYDKYDY</sequence>
<evidence type="ECO:0000313" key="3">
    <source>
        <dbReference type="Proteomes" id="UP000070220"/>
    </source>
</evidence>
<organism evidence="2 3">
    <name type="scientific">Streptococcus oralis</name>
    <dbReference type="NCBI Taxonomy" id="1303"/>
    <lineage>
        <taxon>Bacteria</taxon>
        <taxon>Bacillati</taxon>
        <taxon>Bacillota</taxon>
        <taxon>Bacilli</taxon>
        <taxon>Lactobacillales</taxon>
        <taxon>Streptococcaceae</taxon>
        <taxon>Streptococcus</taxon>
    </lineage>
</organism>
<feature type="transmembrane region" description="Helical" evidence="1">
    <location>
        <begin position="7"/>
        <end position="29"/>
    </location>
</feature>
<reference evidence="2 3" key="1">
    <citation type="submission" date="2016-01" db="EMBL/GenBank/DDBJ databases">
        <title>Highly variable Streptococcus oralis are common among viridans streptococci isolated from primates.</title>
        <authorList>
            <person name="Denapaite D."/>
            <person name="Rieger M."/>
            <person name="Koendgen S."/>
            <person name="Brueckner R."/>
            <person name="Ochigava I."/>
            <person name="Kappeler P."/>
            <person name="Maetz-Rensing K."/>
            <person name="Leendertz F."/>
            <person name="Hakenbeck R."/>
        </authorList>
    </citation>
    <scope>NUCLEOTIDE SEQUENCE [LARGE SCALE GENOMIC DNA]</scope>
    <source>
        <strain evidence="2 3">DD30</strain>
    </source>
</reference>
<dbReference type="EMBL" id="LQRP01000025">
    <property type="protein sequence ID" value="KXT99396.1"/>
    <property type="molecule type" value="Genomic_DNA"/>
</dbReference>
<dbReference type="PATRIC" id="fig|1303.83.peg.649"/>